<organism evidence="1 2">
    <name type="scientific">Candidatus Desulfovibrio intestinipullorum</name>
    <dbReference type="NCBI Taxonomy" id="2838536"/>
    <lineage>
        <taxon>Bacteria</taxon>
        <taxon>Pseudomonadati</taxon>
        <taxon>Thermodesulfobacteriota</taxon>
        <taxon>Desulfovibrionia</taxon>
        <taxon>Desulfovibrionales</taxon>
        <taxon>Desulfovibrionaceae</taxon>
        <taxon>Desulfovibrio</taxon>
    </lineage>
</organism>
<sequence>MSKRTPGPSRTHAARTALRTRYPDLLLSLTAEARRYQRGCEETQILFLRLFPRALGSADPVSVLAPCAQECDSLIGLDARSAALLMPATGWLSAQDLARELLQAQEQKKLPAAVLICSLPDHAWEEMQPEELLERLEPLLADLKPSSEPQDVSLPVTVREIEDEARVSAEEKRFLFS</sequence>
<reference evidence="1" key="2">
    <citation type="submission" date="2021-04" db="EMBL/GenBank/DDBJ databases">
        <authorList>
            <person name="Gilroy R."/>
        </authorList>
    </citation>
    <scope>NUCLEOTIDE SEQUENCE</scope>
    <source>
        <strain evidence="1">ChiHecec2B26-446</strain>
    </source>
</reference>
<dbReference type="Proteomes" id="UP000886752">
    <property type="component" value="Unassembled WGS sequence"/>
</dbReference>
<gene>
    <name evidence="1" type="ORF">H9894_03640</name>
</gene>
<evidence type="ECO:0000313" key="1">
    <source>
        <dbReference type="EMBL" id="HIW00262.1"/>
    </source>
</evidence>
<evidence type="ECO:0000313" key="2">
    <source>
        <dbReference type="Proteomes" id="UP000886752"/>
    </source>
</evidence>
<dbReference type="AlphaFoldDB" id="A0A9D1TPP3"/>
<protein>
    <submittedName>
        <fullName evidence="1">Uncharacterized protein</fullName>
    </submittedName>
</protein>
<comment type="caution">
    <text evidence="1">The sequence shown here is derived from an EMBL/GenBank/DDBJ whole genome shotgun (WGS) entry which is preliminary data.</text>
</comment>
<dbReference type="EMBL" id="DXHV01000040">
    <property type="protein sequence ID" value="HIW00262.1"/>
    <property type="molecule type" value="Genomic_DNA"/>
</dbReference>
<proteinExistence type="predicted"/>
<name>A0A9D1TPP3_9BACT</name>
<accession>A0A9D1TPP3</accession>
<reference evidence="1" key="1">
    <citation type="journal article" date="2021" name="PeerJ">
        <title>Extensive microbial diversity within the chicken gut microbiome revealed by metagenomics and culture.</title>
        <authorList>
            <person name="Gilroy R."/>
            <person name="Ravi A."/>
            <person name="Getino M."/>
            <person name="Pursley I."/>
            <person name="Horton D.L."/>
            <person name="Alikhan N.F."/>
            <person name="Baker D."/>
            <person name="Gharbi K."/>
            <person name="Hall N."/>
            <person name="Watson M."/>
            <person name="Adriaenssens E.M."/>
            <person name="Foster-Nyarko E."/>
            <person name="Jarju S."/>
            <person name="Secka A."/>
            <person name="Antonio M."/>
            <person name="Oren A."/>
            <person name="Chaudhuri R.R."/>
            <person name="La Ragione R."/>
            <person name="Hildebrand F."/>
            <person name="Pallen M.J."/>
        </authorList>
    </citation>
    <scope>NUCLEOTIDE SEQUENCE</scope>
    <source>
        <strain evidence="1">ChiHecec2B26-446</strain>
    </source>
</reference>